<dbReference type="OrthoDB" id="5969463at2759"/>
<dbReference type="GO" id="GO:0004930">
    <property type="term" value="F:G protein-coupled receptor activity"/>
    <property type="evidence" value="ECO:0007669"/>
    <property type="project" value="UniProtKB-KW"/>
</dbReference>
<keyword evidence="4 11" id="KW-0812">Transmembrane</keyword>
<keyword evidence="5" id="KW-0552">Olfaction</keyword>
<evidence type="ECO:0000313" key="13">
    <source>
        <dbReference type="EMBL" id="KAG9464230.1"/>
    </source>
</evidence>
<keyword evidence="10" id="KW-0807">Transducer</keyword>
<dbReference type="GO" id="GO:0004984">
    <property type="term" value="F:olfactory receptor activity"/>
    <property type="evidence" value="ECO:0007669"/>
    <property type="project" value="InterPro"/>
</dbReference>
<dbReference type="InterPro" id="IPR000276">
    <property type="entry name" value="GPCR_Rhodpsn"/>
</dbReference>
<comment type="subcellular location">
    <subcellularLocation>
        <location evidence="1">Cell membrane</location>
        <topology evidence="1">Multi-pass membrane protein</topology>
    </subcellularLocation>
</comment>
<evidence type="ECO:0000256" key="6">
    <source>
        <dbReference type="ARBA" id="ARBA00022989"/>
    </source>
</evidence>
<dbReference type="PANTHER" id="PTHR26450:SF429">
    <property type="entry name" value="OLFACTORY RECEPTOR"/>
    <property type="match status" value="1"/>
</dbReference>
<feature type="transmembrane region" description="Helical" evidence="11">
    <location>
        <begin position="232"/>
        <end position="257"/>
    </location>
</feature>
<feature type="transmembrane region" description="Helical" evidence="11">
    <location>
        <begin position="136"/>
        <end position="161"/>
    </location>
</feature>
<keyword evidence="3" id="KW-0716">Sensory transduction</keyword>
<evidence type="ECO:0000256" key="9">
    <source>
        <dbReference type="ARBA" id="ARBA00023170"/>
    </source>
</evidence>
<dbReference type="PROSITE" id="PS50262">
    <property type="entry name" value="G_PROTEIN_RECEP_F1_2"/>
    <property type="match status" value="1"/>
</dbReference>
<feature type="transmembrane region" description="Helical" evidence="11">
    <location>
        <begin position="20"/>
        <end position="42"/>
    </location>
</feature>
<keyword evidence="14" id="KW-1185">Reference proteome</keyword>
<sequence>MFSHTEFILFGFPGIVAYRKFLVIPFLSVYVMIWTGNFILIYQICVVRSLQSPMYILISILFTVNISSTTSFIPKFILGLSINMNEITLAGCLVQMFCIYFMAIFESGILLAMALDRYVAICRPLRYNDIMSKQTLVYLVLIGIVRSIILVSPLVIFASYVQYCKSNIILNFVCENMGLLSLACSDISKLQIVGLLVKIFITILDSGLLLFSYSSILYAAMKIISGKARHKALHTCGMHLLVAMLIYTCGMIASVVYRMHAHISYDIQNLFNAIYLMVPAMLNPFIYGLGVKEIRQSLKRSSKRSLVFSSSMHICDKKIFVRG</sequence>
<dbReference type="PRINTS" id="PR00245">
    <property type="entry name" value="OLFACTORYR"/>
</dbReference>
<dbReference type="AlphaFoldDB" id="A0A8J6E5V4"/>
<evidence type="ECO:0000313" key="14">
    <source>
        <dbReference type="Proteomes" id="UP000770717"/>
    </source>
</evidence>
<evidence type="ECO:0000259" key="12">
    <source>
        <dbReference type="PROSITE" id="PS50262"/>
    </source>
</evidence>
<evidence type="ECO:0000256" key="11">
    <source>
        <dbReference type="SAM" id="Phobius"/>
    </source>
</evidence>
<evidence type="ECO:0000256" key="1">
    <source>
        <dbReference type="ARBA" id="ARBA00004651"/>
    </source>
</evidence>
<dbReference type="Gene3D" id="1.20.1070.10">
    <property type="entry name" value="Rhodopsin 7-helix transmembrane proteins"/>
    <property type="match status" value="1"/>
</dbReference>
<feature type="domain" description="G-protein coupled receptors family 1 profile" evidence="12">
    <location>
        <begin position="36"/>
        <end position="287"/>
    </location>
</feature>
<comment type="caution">
    <text evidence="13">The sequence shown here is derived from an EMBL/GenBank/DDBJ whole genome shotgun (WGS) entry which is preliminary data.</text>
</comment>
<dbReference type="GO" id="GO:0005886">
    <property type="term" value="C:plasma membrane"/>
    <property type="evidence" value="ECO:0007669"/>
    <property type="project" value="UniProtKB-SubCell"/>
</dbReference>
<feature type="transmembrane region" description="Helical" evidence="11">
    <location>
        <begin position="199"/>
        <end position="220"/>
    </location>
</feature>
<keyword evidence="8 11" id="KW-0472">Membrane</keyword>
<protein>
    <recommendedName>
        <fullName evidence="12">G-protein coupled receptors family 1 profile domain-containing protein</fullName>
    </recommendedName>
</protein>
<dbReference type="Pfam" id="PF13853">
    <property type="entry name" value="7tm_4"/>
    <property type="match status" value="1"/>
</dbReference>
<reference evidence="13" key="1">
    <citation type="thesis" date="2020" institute="ProQuest LLC" country="789 East Eisenhower Parkway, Ann Arbor, MI, USA">
        <title>Comparative Genomics and Chromosome Evolution.</title>
        <authorList>
            <person name="Mudd A.B."/>
        </authorList>
    </citation>
    <scope>NUCLEOTIDE SEQUENCE</scope>
    <source>
        <strain evidence="13">HN-11 Male</strain>
        <tissue evidence="13">Kidney and liver</tissue>
    </source>
</reference>
<organism evidence="13 14">
    <name type="scientific">Eleutherodactylus coqui</name>
    <name type="common">Puerto Rican coqui</name>
    <dbReference type="NCBI Taxonomy" id="57060"/>
    <lineage>
        <taxon>Eukaryota</taxon>
        <taxon>Metazoa</taxon>
        <taxon>Chordata</taxon>
        <taxon>Craniata</taxon>
        <taxon>Vertebrata</taxon>
        <taxon>Euteleostomi</taxon>
        <taxon>Amphibia</taxon>
        <taxon>Batrachia</taxon>
        <taxon>Anura</taxon>
        <taxon>Neobatrachia</taxon>
        <taxon>Hyloidea</taxon>
        <taxon>Eleutherodactylidae</taxon>
        <taxon>Eleutherodactylinae</taxon>
        <taxon>Eleutherodactylus</taxon>
        <taxon>Eleutherodactylus</taxon>
    </lineage>
</organism>
<feature type="transmembrane region" description="Helical" evidence="11">
    <location>
        <begin position="54"/>
        <end position="73"/>
    </location>
</feature>
<dbReference type="InterPro" id="IPR017452">
    <property type="entry name" value="GPCR_Rhodpsn_7TM"/>
</dbReference>
<evidence type="ECO:0000256" key="2">
    <source>
        <dbReference type="ARBA" id="ARBA00022475"/>
    </source>
</evidence>
<dbReference type="EMBL" id="WNTK01004822">
    <property type="protein sequence ID" value="KAG9464230.1"/>
    <property type="molecule type" value="Genomic_DNA"/>
</dbReference>
<proteinExistence type="predicted"/>
<dbReference type="InterPro" id="IPR050402">
    <property type="entry name" value="OR51/52/56-like"/>
</dbReference>
<keyword evidence="9" id="KW-0675">Receptor</keyword>
<dbReference type="InterPro" id="IPR000725">
    <property type="entry name" value="Olfact_rcpt"/>
</dbReference>
<dbReference type="PANTHER" id="PTHR26450">
    <property type="entry name" value="OLFACTORY RECEPTOR 56B1-RELATED"/>
    <property type="match status" value="1"/>
</dbReference>
<keyword evidence="2" id="KW-1003">Cell membrane</keyword>
<gene>
    <name evidence="13" type="ORF">GDO78_020279</name>
</gene>
<evidence type="ECO:0000256" key="5">
    <source>
        <dbReference type="ARBA" id="ARBA00022725"/>
    </source>
</evidence>
<dbReference type="PROSITE" id="PS00237">
    <property type="entry name" value="G_PROTEIN_RECEP_F1_1"/>
    <property type="match status" value="1"/>
</dbReference>
<keyword evidence="6 11" id="KW-1133">Transmembrane helix</keyword>
<evidence type="ECO:0000256" key="10">
    <source>
        <dbReference type="ARBA" id="ARBA00023224"/>
    </source>
</evidence>
<feature type="transmembrane region" description="Helical" evidence="11">
    <location>
        <begin position="269"/>
        <end position="290"/>
    </location>
</feature>
<dbReference type="SUPFAM" id="SSF81321">
    <property type="entry name" value="Family A G protein-coupled receptor-like"/>
    <property type="match status" value="1"/>
</dbReference>
<evidence type="ECO:0000256" key="4">
    <source>
        <dbReference type="ARBA" id="ARBA00022692"/>
    </source>
</evidence>
<evidence type="ECO:0000256" key="3">
    <source>
        <dbReference type="ARBA" id="ARBA00022606"/>
    </source>
</evidence>
<evidence type="ECO:0000256" key="8">
    <source>
        <dbReference type="ARBA" id="ARBA00023136"/>
    </source>
</evidence>
<dbReference type="FunFam" id="1.20.1070.10:FF:000013">
    <property type="entry name" value="Olfactory receptor"/>
    <property type="match status" value="1"/>
</dbReference>
<evidence type="ECO:0000256" key="7">
    <source>
        <dbReference type="ARBA" id="ARBA00023040"/>
    </source>
</evidence>
<accession>A0A8J6E5V4</accession>
<feature type="transmembrane region" description="Helical" evidence="11">
    <location>
        <begin position="93"/>
        <end position="115"/>
    </location>
</feature>
<keyword evidence="7" id="KW-0297">G-protein coupled receptor</keyword>
<name>A0A8J6E5V4_ELECQ</name>
<dbReference type="Proteomes" id="UP000770717">
    <property type="component" value="Unassembled WGS sequence"/>
</dbReference>